<dbReference type="InterPro" id="IPR007541">
    <property type="entry name" value="Uncharacterised_BSP"/>
</dbReference>
<dbReference type="Pfam" id="PF04450">
    <property type="entry name" value="BSP"/>
    <property type="match status" value="1"/>
</dbReference>
<dbReference type="RefSeq" id="XP_007320441.1">
    <property type="nucleotide sequence ID" value="XM_007320379.1"/>
</dbReference>
<evidence type="ECO:0000313" key="1">
    <source>
        <dbReference type="EMBL" id="EGO23201.1"/>
    </source>
</evidence>
<accession>F8P223</accession>
<dbReference type="PANTHER" id="PTHR33321:SF12">
    <property type="entry name" value="PLANT BASIC SECRETORY PROTEIN (BSP) FAMILY PROTEIN"/>
    <property type="match status" value="1"/>
</dbReference>
<dbReference type="GeneID" id="18813506"/>
<dbReference type="OrthoDB" id="891726at2759"/>
<dbReference type="KEGG" id="sla:SERLADRAFT_416620"/>
<proteinExistence type="predicted"/>
<evidence type="ECO:0008006" key="2">
    <source>
        <dbReference type="Google" id="ProtNLM"/>
    </source>
</evidence>
<dbReference type="PANTHER" id="PTHR33321">
    <property type="match status" value="1"/>
</dbReference>
<gene>
    <name evidence="1" type="ORF">SERLADRAFT_416620</name>
</gene>
<organism>
    <name type="scientific">Serpula lacrymans var. lacrymans (strain S7.9)</name>
    <name type="common">Dry rot fungus</name>
    <dbReference type="NCBI Taxonomy" id="578457"/>
    <lineage>
        <taxon>Eukaryota</taxon>
        <taxon>Fungi</taxon>
        <taxon>Dikarya</taxon>
        <taxon>Basidiomycota</taxon>
        <taxon>Agaricomycotina</taxon>
        <taxon>Agaricomycetes</taxon>
        <taxon>Agaricomycetidae</taxon>
        <taxon>Boletales</taxon>
        <taxon>Coniophorineae</taxon>
        <taxon>Serpulaceae</taxon>
        <taxon>Serpula</taxon>
    </lineage>
</organism>
<reference evidence="1" key="1">
    <citation type="submission" date="2011-04" db="EMBL/GenBank/DDBJ databases">
        <title>Evolution of plant cell wall degrading machinery underlies the functional diversity of forest fungi.</title>
        <authorList>
            <consortium name="US DOE Joint Genome Institute (JGI-PGF)"/>
            <person name="Eastwood D.C."/>
            <person name="Floudas D."/>
            <person name="Binder M."/>
            <person name="Majcherczyk A."/>
            <person name="Schneider P."/>
            <person name="Aerts A."/>
            <person name="Asiegbu F.O."/>
            <person name="Baker S.E."/>
            <person name="Barry K."/>
            <person name="Bendiksby M."/>
            <person name="Blumentritt M."/>
            <person name="Coutinho P.M."/>
            <person name="Cullen D."/>
            <person name="Cullen D."/>
            <person name="Gathman A."/>
            <person name="Goodell B."/>
            <person name="Henrissat B."/>
            <person name="Ihrmark K."/>
            <person name="Kauserud H."/>
            <person name="Kohler A."/>
            <person name="LaButti K."/>
            <person name="Lapidus A."/>
            <person name="Lavin J.L."/>
            <person name="Lee Y.-H."/>
            <person name="Lindquist E."/>
            <person name="Lilly W."/>
            <person name="Lucas S."/>
            <person name="Morin E."/>
            <person name="Murat C."/>
            <person name="Oguiza J.A."/>
            <person name="Park J."/>
            <person name="Pisabarro A.G."/>
            <person name="Riley R."/>
            <person name="Rosling A."/>
            <person name="Salamov A."/>
            <person name="Schmidt O."/>
            <person name="Schmutz J."/>
            <person name="Skrede I."/>
            <person name="Stenlid J."/>
            <person name="Wiebenga A."/>
            <person name="Xie X."/>
            <person name="Kues U."/>
            <person name="Hibbett D.S."/>
            <person name="Hoffmeister D."/>
            <person name="Hogberg N."/>
            <person name="Martin F."/>
            <person name="Grigoriev I.V."/>
            <person name="Watkinson S.C."/>
        </authorList>
    </citation>
    <scope>NUCLEOTIDE SEQUENCE</scope>
    <source>
        <strain evidence="1">S7.9</strain>
    </source>
</reference>
<sequence>MPPTVTPHYTLPKFNIRVEDLSHPGAVLFFDNVQPALALKDAVLASFTHLYTPKTVPTHVKLITLVLRSMDGVAYTFGSHTDKEIHFSLDYIKASEHRARDEILGVLVHEVVHCFQYNGKDQCPGGLIEGIADFVRLHAGYAPPHWQAAGGDRWDAGYDRTAYFLDWIEKHNGEGTVQKINQLMKDRKYTEYVFIEATGHGVDKLWKMYCALLDKKSPKLTPN</sequence>
<dbReference type="AlphaFoldDB" id="F8P223"/>
<dbReference type="EMBL" id="GL945436">
    <property type="protein sequence ID" value="EGO23201.1"/>
    <property type="molecule type" value="Genomic_DNA"/>
</dbReference>
<dbReference type="HOGENOM" id="CLU_062644_1_0_1"/>
<protein>
    <recommendedName>
        <fullName evidence="2">Plant basic secretory protein</fullName>
    </recommendedName>
</protein>
<name>F8P223_SERL9</name>
<dbReference type="Proteomes" id="UP000008064">
    <property type="component" value="Unassembled WGS sequence"/>
</dbReference>